<proteinExistence type="inferred from homology"/>
<protein>
    <recommendedName>
        <fullName evidence="1">ATP-dependent DNA helicase</fullName>
        <ecNumber evidence="1">5.6.2.3</ecNumber>
    </recommendedName>
</protein>
<dbReference type="Proteomes" id="UP001642484">
    <property type="component" value="Unassembled WGS sequence"/>
</dbReference>
<keyword evidence="1" id="KW-0233">DNA recombination</keyword>
<keyword evidence="1" id="KW-0378">Hydrolase</keyword>
<keyword evidence="1" id="KW-0234">DNA repair</keyword>
<feature type="region of interest" description="Disordered" evidence="2">
    <location>
        <begin position="58"/>
        <end position="132"/>
    </location>
</feature>
<dbReference type="PANTHER" id="PTHR47642">
    <property type="entry name" value="ATP-DEPENDENT DNA HELICASE"/>
    <property type="match status" value="1"/>
</dbReference>
<dbReference type="EMBL" id="CAXAMN010000002">
    <property type="protein sequence ID" value="CAK8985610.1"/>
    <property type="molecule type" value="Genomic_DNA"/>
</dbReference>
<evidence type="ECO:0000259" key="3">
    <source>
        <dbReference type="Pfam" id="PF05970"/>
    </source>
</evidence>
<feature type="domain" description="DNA helicase Pif1-like DEAD-box helicase" evidence="3">
    <location>
        <begin position="551"/>
        <end position="694"/>
    </location>
</feature>
<evidence type="ECO:0000256" key="2">
    <source>
        <dbReference type="SAM" id="MobiDB-lite"/>
    </source>
</evidence>
<evidence type="ECO:0000256" key="1">
    <source>
        <dbReference type="RuleBase" id="RU363044"/>
    </source>
</evidence>
<accession>A0ABP0H9W0</accession>
<keyword evidence="1" id="KW-0227">DNA damage</keyword>
<comment type="similarity">
    <text evidence="1">Belongs to the helicase family.</text>
</comment>
<dbReference type="Gene3D" id="3.40.50.300">
    <property type="entry name" value="P-loop containing nucleotide triphosphate hydrolases"/>
    <property type="match status" value="1"/>
</dbReference>
<dbReference type="PANTHER" id="PTHR47642:SF5">
    <property type="entry name" value="ATP-DEPENDENT DNA HELICASE"/>
    <property type="match status" value="1"/>
</dbReference>
<keyword evidence="5" id="KW-1185">Reference proteome</keyword>
<gene>
    <name evidence="4" type="ORF">CCMP2556_LOCUS199</name>
</gene>
<sequence length="1183" mass="131329">MLRNEAIEWVAGARIRPWVVVALLQHLIDLQHPMCDNHISPEKAKEEVKQRVTNIYGTEETMPLGEGIPEDMPVAAPLSSAQDSQKARPTKSSRSRPAAPKQSPPASARHSGQASKPVAEARPDAKLSKVAVDTASGDHSIVTTDDHSLVVGARLLPSELSRDPSQSQHALAHTTVSTTPTELSVVASDNAQSIARGAPIVVAADDNPCIAVVETSRAAPPQKHATPETAASAALDGNARKFGLSTAGRRNALGTILDKREDPWLSGTMYAFTLMLFGNSHTAVNFRVPLSAASHDAECARGCLAHNLLPKLQRAMAQAARRSTRYFTGYLQKPQPLGRKELQNAAKQLHFLETAAADDPAAQQRKVAHRVLGDLEFRCSTRPMTEEFTLAGFEADAIEPPSNRDKVEVDTSWVSNETIHRLITGVGFEYSKRSSAAAHEIIEEWKIDSEDYTASLKPVNTGVPNIKPDHSQSIAHAHTQSPPEQFLTWTYGNLTSEAAEAWLTNLQSSDGHCRPTGEQLKFLRAVIQRCLREATEEHAGTADTEPLRAIFHGVPGAGKSQTLKWLRSFFEDICHWEHQHQFVFLAPQNTQAALIGGVTLHAFANIRVRAKKASPGSAHTTDQFVKYQRLRWILVDETSTVGLEILATVEKKLQQSIRDKDTWKLRPGGEKRPFAGLNLILTGDLWQFPPVKATAIFQNPFGENGRFQVAALQKLFWTRGAKAMQHLFELTTEQRCEDPWLSVVLQHARRGSMTQEIWSFLHGFPTLHAGTWNFKTHTVECGQTTCADLHLQAAALHKQPLECKQCRAERQRRCLVGKDQKSPKFLNNPFVHGLNAAKYIAANLRARQVAATRREKLLWIVAQDTPLFHIEPPELPARRENWLQRHDQSTGGVVGLLPLLQNMPVRITQTLPELKAFGLFKNTRGTLWNWTLHEADADAASQSDADNIVLQKMPLALYVHVPGQTWQQHAQLPPGVARLEAVTQTWSLETNGKATVSRRGFPLACDFAGTAHSFMGSTLEACTLNLGHWDSTASREAQLSGYMCLSRVRKAEDLCIAQPFSPNLFTNGELIGFTYLELRRVPSEALQPVRSAIADTLCVQCRYPPCDTCGRPRPRESRYHVAVVAAWNCAECQSLRNYPPCDQCGRPRPKETRYHVDVLAHWICAECRDKHQHGVPRKRRRKV</sequence>
<evidence type="ECO:0000313" key="4">
    <source>
        <dbReference type="EMBL" id="CAK8985610.1"/>
    </source>
</evidence>
<evidence type="ECO:0000313" key="5">
    <source>
        <dbReference type="Proteomes" id="UP001642484"/>
    </source>
</evidence>
<organism evidence="4 5">
    <name type="scientific">Durusdinium trenchii</name>
    <dbReference type="NCBI Taxonomy" id="1381693"/>
    <lineage>
        <taxon>Eukaryota</taxon>
        <taxon>Sar</taxon>
        <taxon>Alveolata</taxon>
        <taxon>Dinophyceae</taxon>
        <taxon>Suessiales</taxon>
        <taxon>Symbiodiniaceae</taxon>
        <taxon>Durusdinium</taxon>
    </lineage>
</organism>
<dbReference type="InterPro" id="IPR010285">
    <property type="entry name" value="DNA_helicase_pif1-like_DEAD"/>
</dbReference>
<dbReference type="InterPro" id="IPR027417">
    <property type="entry name" value="P-loop_NTPase"/>
</dbReference>
<comment type="caution">
    <text evidence="4">The sequence shown here is derived from an EMBL/GenBank/DDBJ whole genome shotgun (WGS) entry which is preliminary data.</text>
</comment>
<name>A0ABP0H9W0_9DINO</name>
<dbReference type="Pfam" id="PF05970">
    <property type="entry name" value="PIF1"/>
    <property type="match status" value="1"/>
</dbReference>
<dbReference type="InterPro" id="IPR051055">
    <property type="entry name" value="PIF1_helicase"/>
</dbReference>
<comment type="cofactor">
    <cofactor evidence="1">
        <name>Mg(2+)</name>
        <dbReference type="ChEBI" id="CHEBI:18420"/>
    </cofactor>
</comment>
<keyword evidence="1" id="KW-0547">Nucleotide-binding</keyword>
<feature type="compositionally biased region" description="Low complexity" evidence="2">
    <location>
        <begin position="95"/>
        <end position="109"/>
    </location>
</feature>
<reference evidence="4 5" key="1">
    <citation type="submission" date="2024-02" db="EMBL/GenBank/DDBJ databases">
        <authorList>
            <person name="Chen Y."/>
            <person name="Shah S."/>
            <person name="Dougan E. K."/>
            <person name="Thang M."/>
            <person name="Chan C."/>
        </authorList>
    </citation>
    <scope>NUCLEOTIDE SEQUENCE [LARGE SCALE GENOMIC DNA]</scope>
</reference>
<keyword evidence="1" id="KW-0067">ATP-binding</keyword>
<comment type="catalytic activity">
    <reaction evidence="1">
        <text>ATP + H2O = ADP + phosphate + H(+)</text>
        <dbReference type="Rhea" id="RHEA:13065"/>
        <dbReference type="ChEBI" id="CHEBI:15377"/>
        <dbReference type="ChEBI" id="CHEBI:15378"/>
        <dbReference type="ChEBI" id="CHEBI:30616"/>
        <dbReference type="ChEBI" id="CHEBI:43474"/>
        <dbReference type="ChEBI" id="CHEBI:456216"/>
        <dbReference type="EC" id="5.6.2.3"/>
    </reaction>
</comment>
<keyword evidence="1" id="KW-0347">Helicase</keyword>
<dbReference type="EC" id="5.6.2.3" evidence="1"/>
<dbReference type="SUPFAM" id="SSF52540">
    <property type="entry name" value="P-loop containing nucleoside triphosphate hydrolases"/>
    <property type="match status" value="2"/>
</dbReference>